<evidence type="ECO:0000256" key="4">
    <source>
        <dbReference type="ARBA" id="ARBA00022691"/>
    </source>
</evidence>
<dbReference type="InterPro" id="IPR031691">
    <property type="entry name" value="LIAS_N"/>
</dbReference>
<protein>
    <recommendedName>
        <fullName evidence="9">Lipoyl synthase, mitochondrial</fullName>
        <ecNumber evidence="9">2.8.1.8</ecNumber>
    </recommendedName>
    <alternativeName>
        <fullName evidence="9">Lipoate synthase</fullName>
        <shortName evidence="9">LS</shortName>
        <shortName evidence="9">Lip-syn</shortName>
    </alternativeName>
    <alternativeName>
        <fullName evidence="9">Lipoic acid synthase</fullName>
    </alternativeName>
</protein>
<feature type="binding site" evidence="9">
    <location>
        <position position="119"/>
    </location>
    <ligand>
        <name>[4Fe-4S] cluster</name>
        <dbReference type="ChEBI" id="CHEBI:49883"/>
        <label>1</label>
    </ligand>
</feature>
<feature type="binding site" evidence="9">
    <location>
        <position position="124"/>
    </location>
    <ligand>
        <name>[4Fe-4S] cluster</name>
        <dbReference type="ChEBI" id="CHEBI:49883"/>
        <label>1</label>
    </ligand>
</feature>
<dbReference type="InterPro" id="IPR006638">
    <property type="entry name" value="Elp3/MiaA/NifB-like_rSAM"/>
</dbReference>
<dbReference type="GO" id="GO:0005739">
    <property type="term" value="C:mitochondrion"/>
    <property type="evidence" value="ECO:0007669"/>
    <property type="project" value="UniProtKB-SubCell"/>
</dbReference>
<feature type="binding site" evidence="9">
    <location>
        <position position="154"/>
    </location>
    <ligand>
        <name>[4Fe-4S] cluster</name>
        <dbReference type="ChEBI" id="CHEBI:49883"/>
        <label>2</label>
        <note>4Fe-4S-S-AdoMet</note>
    </ligand>
</feature>
<proteinExistence type="inferred from homology"/>
<keyword evidence="7 9" id="KW-0411">Iron-sulfur</keyword>
<dbReference type="SMART" id="SM00729">
    <property type="entry name" value="Elp3"/>
    <property type="match status" value="1"/>
</dbReference>
<dbReference type="STRING" id="6205.A0A0R3X0T8"/>
<dbReference type="GO" id="GO:0016992">
    <property type="term" value="F:lipoate synthase activity"/>
    <property type="evidence" value="ECO:0007669"/>
    <property type="project" value="UniProtKB-UniRule"/>
</dbReference>
<comment type="cofactor">
    <cofactor evidence="9">
        <name>[4Fe-4S] cluster</name>
        <dbReference type="ChEBI" id="CHEBI:49883"/>
    </cofactor>
    <text evidence="9">Binds 2 [4Fe-4S] clusters per subunit. One cluster is coordinated with 3 cysteines and an exchangeable S-adenosyl-L-methionine.</text>
</comment>
<dbReference type="InterPro" id="IPR058240">
    <property type="entry name" value="rSAM_sf"/>
</dbReference>
<dbReference type="GO" id="GO:0009249">
    <property type="term" value="P:protein lipoylation"/>
    <property type="evidence" value="ECO:0007669"/>
    <property type="project" value="UniProtKB-UniRule"/>
</dbReference>
<dbReference type="PANTHER" id="PTHR10949:SF0">
    <property type="entry name" value="LIPOYL SYNTHASE, MITOCHONDRIAL"/>
    <property type="match status" value="1"/>
</dbReference>
<dbReference type="SFLD" id="SFLDG01058">
    <property type="entry name" value="lipoyl_synthase_like"/>
    <property type="match status" value="1"/>
</dbReference>
<comment type="catalytic activity">
    <reaction evidence="8 9">
        <text>[[Fe-S] cluster scaffold protein carrying a second [4Fe-4S](2+) cluster] + N(6)-octanoyl-L-lysyl-[protein] + 2 oxidized [2Fe-2S]-[ferredoxin] + 2 S-adenosyl-L-methionine + 4 H(+) = [[Fe-S] cluster scaffold protein] + N(6)-[(R)-dihydrolipoyl]-L-lysyl-[protein] + 4 Fe(3+) + 2 hydrogen sulfide + 2 5'-deoxyadenosine + 2 L-methionine + 2 reduced [2Fe-2S]-[ferredoxin]</text>
        <dbReference type="Rhea" id="RHEA:16585"/>
        <dbReference type="Rhea" id="RHEA-COMP:9928"/>
        <dbReference type="Rhea" id="RHEA-COMP:10000"/>
        <dbReference type="Rhea" id="RHEA-COMP:10001"/>
        <dbReference type="Rhea" id="RHEA-COMP:10475"/>
        <dbReference type="Rhea" id="RHEA-COMP:14568"/>
        <dbReference type="Rhea" id="RHEA-COMP:14569"/>
        <dbReference type="ChEBI" id="CHEBI:15378"/>
        <dbReference type="ChEBI" id="CHEBI:17319"/>
        <dbReference type="ChEBI" id="CHEBI:29034"/>
        <dbReference type="ChEBI" id="CHEBI:29919"/>
        <dbReference type="ChEBI" id="CHEBI:33722"/>
        <dbReference type="ChEBI" id="CHEBI:33737"/>
        <dbReference type="ChEBI" id="CHEBI:33738"/>
        <dbReference type="ChEBI" id="CHEBI:57844"/>
        <dbReference type="ChEBI" id="CHEBI:59789"/>
        <dbReference type="ChEBI" id="CHEBI:78809"/>
        <dbReference type="ChEBI" id="CHEBI:83100"/>
        <dbReference type="EC" id="2.8.1.8"/>
    </reaction>
</comment>
<feature type="binding site" evidence="9">
    <location>
        <position position="150"/>
    </location>
    <ligand>
        <name>[4Fe-4S] cluster</name>
        <dbReference type="ChEBI" id="CHEBI:49883"/>
        <label>2</label>
        <note>4Fe-4S-S-AdoMet</note>
    </ligand>
</feature>
<evidence type="ECO:0000313" key="13">
    <source>
        <dbReference type="WBParaSite" id="TTAC_0000677401-mRNA-1"/>
    </source>
</evidence>
<dbReference type="Gene3D" id="3.20.20.70">
    <property type="entry name" value="Aldolase class I"/>
    <property type="match status" value="1"/>
</dbReference>
<dbReference type="CDD" id="cd01335">
    <property type="entry name" value="Radical_SAM"/>
    <property type="match status" value="1"/>
</dbReference>
<dbReference type="SFLD" id="SFLDF00271">
    <property type="entry name" value="lipoyl_synthase"/>
    <property type="match status" value="1"/>
</dbReference>
<dbReference type="EC" id="2.8.1.8" evidence="9"/>
<sequence length="394" mass="43873">MWRRPRLLVQEVFRKIPSAYGELRFSLAKHSTSNCGDNLRTDRVKELKQRMSYGPNLGDFVKSSTPLGLPNSGGCASPIGRVPTGRLRLPNWLKREIPHGKMISEMADNLRGLKLHTVCEEARCPNRSECWKGGEDSVPTATIMIMGDTCTRGCRFCSVKTASHPSLPDPEEPYKTADAVSKWAVEYIVITSVDRDDIPDGGASHFAETVRQIKIRSPSILVECLLPDFRGSIAAITTMVDSGLDVYAHNIETVKSLQKTVRDHRAGYLQSLAVLEYAKKYDRQRLAVAGGGNLVTKSSIMLGFGETDNEVFETLSDLRLAGVDCVTLGQYIQPTRRHLKVREYIHPDKFAYWADVAKSLGFLSVASGPLVRSSYRAGEYYIKNIIGARRMNQM</sequence>
<evidence type="ECO:0000256" key="7">
    <source>
        <dbReference type="ARBA" id="ARBA00023014"/>
    </source>
</evidence>
<organism evidence="13">
    <name type="scientific">Hydatigena taeniaeformis</name>
    <name type="common">Feline tapeworm</name>
    <name type="synonym">Taenia taeniaeformis</name>
    <dbReference type="NCBI Taxonomy" id="6205"/>
    <lineage>
        <taxon>Eukaryota</taxon>
        <taxon>Metazoa</taxon>
        <taxon>Spiralia</taxon>
        <taxon>Lophotrochozoa</taxon>
        <taxon>Platyhelminthes</taxon>
        <taxon>Cestoda</taxon>
        <taxon>Eucestoda</taxon>
        <taxon>Cyclophyllidea</taxon>
        <taxon>Taeniidae</taxon>
        <taxon>Hydatigera</taxon>
    </lineage>
</organism>
<evidence type="ECO:0000256" key="5">
    <source>
        <dbReference type="ARBA" id="ARBA00022723"/>
    </source>
</evidence>
<dbReference type="WBParaSite" id="TTAC_0000677401-mRNA-1">
    <property type="protein sequence ID" value="TTAC_0000677401-mRNA-1"/>
    <property type="gene ID" value="TTAC_0000677401"/>
</dbReference>
<dbReference type="SFLD" id="SFLDS00029">
    <property type="entry name" value="Radical_SAM"/>
    <property type="match status" value="1"/>
</dbReference>
<dbReference type="UniPathway" id="UPA00538">
    <property type="reaction ID" value="UER00593"/>
</dbReference>
<dbReference type="Pfam" id="PF16881">
    <property type="entry name" value="LIAS_N"/>
    <property type="match status" value="1"/>
</dbReference>
<keyword evidence="3 9" id="KW-0808">Transferase</keyword>
<accession>A0A0R3X0T8</accession>
<dbReference type="Proteomes" id="UP000274429">
    <property type="component" value="Unassembled WGS sequence"/>
</dbReference>
<dbReference type="PANTHER" id="PTHR10949">
    <property type="entry name" value="LIPOYL SYNTHASE"/>
    <property type="match status" value="1"/>
</dbReference>
<dbReference type="EMBL" id="UYWX01020321">
    <property type="protein sequence ID" value="VDM31021.1"/>
    <property type="molecule type" value="Genomic_DNA"/>
</dbReference>
<evidence type="ECO:0000256" key="6">
    <source>
        <dbReference type="ARBA" id="ARBA00023004"/>
    </source>
</evidence>
<dbReference type="OrthoDB" id="3231at2759"/>
<dbReference type="HAMAP" id="MF_00206">
    <property type="entry name" value="Lipoyl_synth"/>
    <property type="match status" value="1"/>
</dbReference>
<dbReference type="SUPFAM" id="SSF102114">
    <property type="entry name" value="Radical SAM enzymes"/>
    <property type="match status" value="1"/>
</dbReference>
<keyword evidence="9" id="KW-0496">Mitochondrion</keyword>
<evidence type="ECO:0000256" key="9">
    <source>
        <dbReference type="HAMAP-Rule" id="MF_03123"/>
    </source>
</evidence>
<evidence type="ECO:0000256" key="1">
    <source>
        <dbReference type="ARBA" id="ARBA00004173"/>
    </source>
</evidence>
<feature type="binding site" evidence="9">
    <location>
        <position position="157"/>
    </location>
    <ligand>
        <name>[4Fe-4S] cluster</name>
        <dbReference type="ChEBI" id="CHEBI:49883"/>
        <label>2</label>
        <note>4Fe-4S-S-AdoMet</note>
    </ligand>
</feature>
<dbReference type="NCBIfam" id="NF004019">
    <property type="entry name" value="PRK05481.1"/>
    <property type="match status" value="1"/>
</dbReference>
<keyword evidence="12" id="KW-1185">Reference proteome</keyword>
<gene>
    <name evidence="11" type="ORF">TTAC_LOCUS6759</name>
</gene>
<dbReference type="Pfam" id="PF04055">
    <property type="entry name" value="Radical_SAM"/>
    <property type="match status" value="1"/>
</dbReference>
<comment type="pathway">
    <text evidence="9">Protein modification; protein lipoylation via endogenous pathway; protein N(6)-(lipoyl)lysine from octanoyl-[acyl-carrier-protein]: step 2/2.</text>
</comment>
<evidence type="ECO:0000259" key="10">
    <source>
        <dbReference type="PROSITE" id="PS51918"/>
    </source>
</evidence>
<dbReference type="GO" id="GO:0046872">
    <property type="term" value="F:metal ion binding"/>
    <property type="evidence" value="ECO:0007669"/>
    <property type="project" value="UniProtKB-KW"/>
</dbReference>
<dbReference type="NCBIfam" id="TIGR00510">
    <property type="entry name" value="lipA"/>
    <property type="match status" value="1"/>
</dbReference>
<evidence type="ECO:0000256" key="2">
    <source>
        <dbReference type="ARBA" id="ARBA00022485"/>
    </source>
</evidence>
<name>A0A0R3X0T8_HYDTA</name>
<evidence type="ECO:0000256" key="3">
    <source>
        <dbReference type="ARBA" id="ARBA00022679"/>
    </source>
</evidence>
<evidence type="ECO:0000256" key="8">
    <source>
        <dbReference type="ARBA" id="ARBA00047326"/>
    </source>
</evidence>
<dbReference type="NCBIfam" id="NF009544">
    <property type="entry name" value="PRK12928.1"/>
    <property type="match status" value="1"/>
</dbReference>
<evidence type="ECO:0000313" key="12">
    <source>
        <dbReference type="Proteomes" id="UP000274429"/>
    </source>
</evidence>
<dbReference type="InterPro" id="IPR007197">
    <property type="entry name" value="rSAM"/>
</dbReference>
<feature type="binding site" evidence="9">
    <location>
        <position position="374"/>
    </location>
    <ligand>
        <name>[4Fe-4S] cluster</name>
        <dbReference type="ChEBI" id="CHEBI:49883"/>
        <label>1</label>
    </ligand>
</feature>
<evidence type="ECO:0000313" key="11">
    <source>
        <dbReference type="EMBL" id="VDM31021.1"/>
    </source>
</evidence>
<feature type="binding site" evidence="9">
    <location>
        <position position="130"/>
    </location>
    <ligand>
        <name>[4Fe-4S] cluster</name>
        <dbReference type="ChEBI" id="CHEBI:49883"/>
        <label>1</label>
    </ligand>
</feature>
<keyword evidence="4 9" id="KW-0949">S-adenosyl-L-methionine</keyword>
<dbReference type="InterPro" id="IPR003698">
    <property type="entry name" value="Lipoyl_synth"/>
</dbReference>
<keyword evidence="2 9" id="KW-0004">4Fe-4S</keyword>
<dbReference type="AlphaFoldDB" id="A0A0R3X0T8"/>
<dbReference type="PROSITE" id="PS51918">
    <property type="entry name" value="RADICAL_SAM"/>
    <property type="match status" value="1"/>
</dbReference>
<comment type="subcellular location">
    <subcellularLocation>
        <location evidence="1 9">Mitochondrion</location>
    </subcellularLocation>
</comment>
<comment type="function">
    <text evidence="9">Catalyzes the radical-mediated insertion of two sulfur atoms into the C-6 and C-8 positions of the octanoyl moiety bound to the lipoyl domains of lipoate-dependent enzymes, thereby converting the octanoylated domains into lipoylated derivatives.</text>
</comment>
<comment type="similarity">
    <text evidence="9">Belongs to the radical SAM superfamily. Lipoyl synthase family.</text>
</comment>
<dbReference type="InterPro" id="IPR013785">
    <property type="entry name" value="Aldolase_TIM"/>
</dbReference>
<reference evidence="13" key="1">
    <citation type="submission" date="2017-02" db="UniProtKB">
        <authorList>
            <consortium name="WormBaseParasite"/>
        </authorList>
    </citation>
    <scope>IDENTIFICATION</scope>
</reference>
<keyword evidence="6 9" id="KW-0408">Iron</keyword>
<dbReference type="GO" id="GO:0051539">
    <property type="term" value="F:4 iron, 4 sulfur cluster binding"/>
    <property type="evidence" value="ECO:0007669"/>
    <property type="project" value="UniProtKB-UniRule"/>
</dbReference>
<keyword evidence="5 9" id="KW-0479">Metal-binding</keyword>
<feature type="domain" description="Radical SAM core" evidence="10">
    <location>
        <begin position="135"/>
        <end position="363"/>
    </location>
</feature>
<reference evidence="11 12" key="2">
    <citation type="submission" date="2018-11" db="EMBL/GenBank/DDBJ databases">
        <authorList>
            <consortium name="Pathogen Informatics"/>
        </authorList>
    </citation>
    <scope>NUCLEOTIDE SEQUENCE [LARGE SCALE GENOMIC DNA]</scope>
</reference>